<dbReference type="InterPro" id="IPR015912">
    <property type="entry name" value="Phosphofructokinase_CS"/>
</dbReference>
<comment type="similarity">
    <text evidence="9">Belongs to the phosphofructokinase type A (PFKA) family.</text>
</comment>
<dbReference type="GO" id="GO:0006002">
    <property type="term" value="P:fructose 6-phosphate metabolic process"/>
    <property type="evidence" value="ECO:0007669"/>
    <property type="project" value="InterPro"/>
</dbReference>
<dbReference type="UniPathway" id="UPA00109">
    <property type="reaction ID" value="UER00182"/>
</dbReference>
<sequence length="296" mass="31084">MRVGVLTGGGDCPGLNGVIRAVVRKGVEVYGHEFVGYRDGWKGPLEGLTRPLAVADVRGILPRGGTILGSSRTNPIKVEGGVDRIRENLASAGVDALVAIGGEDTLGVATALAAQGLPVVGVPKTIDNDLGATDYTFGFDTAVSIATEAIDRLHTTAESHHRVLICEVMGRHAGWIALHAGLAGGANVILIPERPFDIDEVCRYVEQRFALEYAPILVVAEGAVPKEGTLAVREGELDAFGHPRIGGIGALLEKEIEQRTGKEARATVLGHVQRGGSPTAYDRVLATRFGLHAIDA</sequence>
<keyword evidence="3" id="KW-0963">Cytoplasm</keyword>
<proteinExistence type="inferred from homology"/>
<protein>
    <submittedName>
        <fullName evidence="11">Pyrophosphate-dependent fructose 6-phosphate-1-kinase</fullName>
        <ecNumber evidence="11">2.7.1.90</ecNumber>
    </submittedName>
</protein>
<keyword evidence="5" id="KW-0479">Metal-binding</keyword>
<evidence type="ECO:0000256" key="9">
    <source>
        <dbReference type="ARBA" id="ARBA00038478"/>
    </source>
</evidence>
<dbReference type="PRINTS" id="PR00476">
    <property type="entry name" value="PHFRCTKINASE"/>
</dbReference>
<evidence type="ECO:0000256" key="1">
    <source>
        <dbReference type="ARBA" id="ARBA00001946"/>
    </source>
</evidence>
<evidence type="ECO:0000256" key="6">
    <source>
        <dbReference type="ARBA" id="ARBA00022777"/>
    </source>
</evidence>
<evidence type="ECO:0000256" key="4">
    <source>
        <dbReference type="ARBA" id="ARBA00022679"/>
    </source>
</evidence>
<dbReference type="GO" id="GO:0047334">
    <property type="term" value="F:diphosphate-fructose-6-phosphate 1-phosphotransferase activity"/>
    <property type="evidence" value="ECO:0007669"/>
    <property type="project" value="UniProtKB-EC"/>
</dbReference>
<dbReference type="PANTHER" id="PTHR13697:SF52">
    <property type="entry name" value="ATP-DEPENDENT 6-PHOSPHOFRUCTOKINASE 3"/>
    <property type="match status" value="1"/>
</dbReference>
<keyword evidence="7" id="KW-0460">Magnesium</keyword>
<dbReference type="Pfam" id="PF00365">
    <property type="entry name" value="PFK"/>
    <property type="match status" value="1"/>
</dbReference>
<dbReference type="GO" id="GO:0016208">
    <property type="term" value="F:AMP binding"/>
    <property type="evidence" value="ECO:0007669"/>
    <property type="project" value="TreeGrafter"/>
</dbReference>
<dbReference type="GO" id="GO:0070095">
    <property type="term" value="F:fructose-6-phosphate binding"/>
    <property type="evidence" value="ECO:0007669"/>
    <property type="project" value="TreeGrafter"/>
</dbReference>
<keyword evidence="6 11" id="KW-0418">Kinase</keyword>
<dbReference type="EC" id="2.7.1.90" evidence="11"/>
<dbReference type="GO" id="GO:0048029">
    <property type="term" value="F:monosaccharide binding"/>
    <property type="evidence" value="ECO:0007669"/>
    <property type="project" value="TreeGrafter"/>
</dbReference>
<evidence type="ECO:0000313" key="11">
    <source>
        <dbReference type="EMBL" id="CAA9324550.1"/>
    </source>
</evidence>
<evidence type="ECO:0000259" key="10">
    <source>
        <dbReference type="Pfam" id="PF00365"/>
    </source>
</evidence>
<dbReference type="InterPro" id="IPR012003">
    <property type="entry name" value="ATP_PFK_prok-type"/>
</dbReference>
<dbReference type="GO" id="GO:0061621">
    <property type="term" value="P:canonical glycolysis"/>
    <property type="evidence" value="ECO:0007669"/>
    <property type="project" value="TreeGrafter"/>
</dbReference>
<dbReference type="GO" id="GO:0042802">
    <property type="term" value="F:identical protein binding"/>
    <property type="evidence" value="ECO:0007669"/>
    <property type="project" value="TreeGrafter"/>
</dbReference>
<dbReference type="InterPro" id="IPR035966">
    <property type="entry name" value="PKF_sf"/>
</dbReference>
<evidence type="ECO:0000256" key="7">
    <source>
        <dbReference type="ARBA" id="ARBA00022842"/>
    </source>
</evidence>
<keyword evidence="8" id="KW-0324">Glycolysis</keyword>
<keyword evidence="4 11" id="KW-0808">Transferase</keyword>
<evidence type="ECO:0000256" key="3">
    <source>
        <dbReference type="ARBA" id="ARBA00022490"/>
    </source>
</evidence>
<dbReference type="PANTHER" id="PTHR13697">
    <property type="entry name" value="PHOSPHOFRUCTOKINASE"/>
    <property type="match status" value="1"/>
</dbReference>
<name>A0A6J4L7V0_9BACT</name>
<accession>A0A6J4L7V0</accession>
<reference evidence="11" key="1">
    <citation type="submission" date="2020-02" db="EMBL/GenBank/DDBJ databases">
        <authorList>
            <person name="Meier V. D."/>
        </authorList>
    </citation>
    <scope>NUCLEOTIDE SEQUENCE</scope>
    <source>
        <strain evidence="11">AVDCRST_MAG40</strain>
    </source>
</reference>
<dbReference type="GO" id="GO:0003872">
    <property type="term" value="F:6-phosphofructokinase activity"/>
    <property type="evidence" value="ECO:0007669"/>
    <property type="project" value="InterPro"/>
</dbReference>
<organism evidence="11">
    <name type="scientific">uncultured Gemmatimonadaceae bacterium</name>
    <dbReference type="NCBI Taxonomy" id="246130"/>
    <lineage>
        <taxon>Bacteria</taxon>
        <taxon>Pseudomonadati</taxon>
        <taxon>Gemmatimonadota</taxon>
        <taxon>Gemmatimonadia</taxon>
        <taxon>Gemmatimonadales</taxon>
        <taxon>Gemmatimonadaceae</taxon>
        <taxon>environmental samples</taxon>
    </lineage>
</organism>
<evidence type="ECO:0000256" key="5">
    <source>
        <dbReference type="ARBA" id="ARBA00022723"/>
    </source>
</evidence>
<dbReference type="GO" id="GO:0030388">
    <property type="term" value="P:fructose 1,6-bisphosphate metabolic process"/>
    <property type="evidence" value="ECO:0007669"/>
    <property type="project" value="TreeGrafter"/>
</dbReference>
<gene>
    <name evidence="11" type="ORF">AVDCRST_MAG40-1628</name>
</gene>
<dbReference type="AlphaFoldDB" id="A0A6J4L7V0"/>
<evidence type="ECO:0000256" key="8">
    <source>
        <dbReference type="ARBA" id="ARBA00023152"/>
    </source>
</evidence>
<dbReference type="SUPFAM" id="SSF53784">
    <property type="entry name" value="Phosphofructokinase"/>
    <property type="match status" value="1"/>
</dbReference>
<dbReference type="InterPro" id="IPR022953">
    <property type="entry name" value="ATP_PFK"/>
</dbReference>
<dbReference type="EMBL" id="CADCTX010000510">
    <property type="protein sequence ID" value="CAA9324550.1"/>
    <property type="molecule type" value="Genomic_DNA"/>
</dbReference>
<dbReference type="NCBIfam" id="NF002872">
    <property type="entry name" value="PRK03202.1"/>
    <property type="match status" value="1"/>
</dbReference>
<evidence type="ECO:0000256" key="2">
    <source>
        <dbReference type="ARBA" id="ARBA00004679"/>
    </source>
</evidence>
<feature type="domain" description="Phosphofructokinase" evidence="10">
    <location>
        <begin position="2"/>
        <end position="295"/>
    </location>
</feature>
<dbReference type="GO" id="GO:0005945">
    <property type="term" value="C:6-phosphofructokinase complex"/>
    <property type="evidence" value="ECO:0007669"/>
    <property type="project" value="TreeGrafter"/>
</dbReference>
<dbReference type="InterPro" id="IPR012829">
    <property type="entry name" value="Phosphofructokinase_III"/>
</dbReference>
<dbReference type="GO" id="GO:0046872">
    <property type="term" value="F:metal ion binding"/>
    <property type="evidence" value="ECO:0007669"/>
    <property type="project" value="UniProtKB-KW"/>
</dbReference>
<dbReference type="PIRSF" id="PIRSF000532">
    <property type="entry name" value="ATP_PFK_prok"/>
    <property type="match status" value="1"/>
</dbReference>
<dbReference type="InterPro" id="IPR000023">
    <property type="entry name" value="Phosphofructokinase_dom"/>
</dbReference>
<dbReference type="NCBIfam" id="TIGR02483">
    <property type="entry name" value="PFK_mixed"/>
    <property type="match status" value="1"/>
</dbReference>
<comment type="pathway">
    <text evidence="2">Carbohydrate degradation; glycolysis; D-glyceraldehyde 3-phosphate and glycerone phosphate from D-glucose: step 3/4.</text>
</comment>
<dbReference type="GO" id="GO:0005524">
    <property type="term" value="F:ATP binding"/>
    <property type="evidence" value="ECO:0007669"/>
    <property type="project" value="InterPro"/>
</dbReference>
<dbReference type="Gene3D" id="3.40.50.460">
    <property type="entry name" value="Phosphofructokinase domain"/>
    <property type="match status" value="1"/>
</dbReference>
<dbReference type="Gene3D" id="3.40.50.450">
    <property type="match status" value="1"/>
</dbReference>
<comment type="cofactor">
    <cofactor evidence="1">
        <name>Mg(2+)</name>
        <dbReference type="ChEBI" id="CHEBI:18420"/>
    </cofactor>
</comment>
<dbReference type="PROSITE" id="PS00433">
    <property type="entry name" value="PHOSPHOFRUCTOKINASE"/>
    <property type="match status" value="1"/>
</dbReference>
<feature type="non-terminal residue" evidence="11">
    <location>
        <position position="296"/>
    </location>
</feature>